<dbReference type="InterPro" id="IPR058245">
    <property type="entry name" value="NreC/VraR/RcsB-like_REC"/>
</dbReference>
<name>A0A2U1T426_9CORY</name>
<dbReference type="GO" id="GO:0000160">
    <property type="term" value="P:phosphorelay signal transduction system"/>
    <property type="evidence" value="ECO:0007669"/>
    <property type="project" value="InterPro"/>
</dbReference>
<dbReference type="Pfam" id="PF00196">
    <property type="entry name" value="GerE"/>
    <property type="match status" value="1"/>
</dbReference>
<evidence type="ECO:0000259" key="4">
    <source>
        <dbReference type="PROSITE" id="PS50043"/>
    </source>
</evidence>
<dbReference type="InterPro" id="IPR000792">
    <property type="entry name" value="Tscrpt_reg_LuxR_C"/>
</dbReference>
<dbReference type="PROSITE" id="PS50043">
    <property type="entry name" value="HTH_LUXR_2"/>
    <property type="match status" value="1"/>
</dbReference>
<dbReference type="RefSeq" id="WP_108432447.1">
    <property type="nucleotide sequence ID" value="NZ_CP026947.1"/>
</dbReference>
<feature type="domain" description="HTH luxR-type" evidence="4">
    <location>
        <begin position="153"/>
        <end position="218"/>
    </location>
</feature>
<dbReference type="SMART" id="SM00421">
    <property type="entry name" value="HTH_LUXR"/>
    <property type="match status" value="1"/>
</dbReference>
<dbReference type="SUPFAM" id="SSF46894">
    <property type="entry name" value="C-terminal effector domain of the bipartite response regulators"/>
    <property type="match status" value="1"/>
</dbReference>
<keyword evidence="7" id="KW-1185">Reference proteome</keyword>
<dbReference type="Pfam" id="PF00072">
    <property type="entry name" value="Response_reg"/>
    <property type="match status" value="1"/>
</dbReference>
<dbReference type="PROSITE" id="PS50110">
    <property type="entry name" value="RESPONSE_REGULATORY"/>
    <property type="match status" value="1"/>
</dbReference>
<proteinExistence type="predicted"/>
<feature type="domain" description="Response regulatory" evidence="5">
    <location>
        <begin position="6"/>
        <end position="125"/>
    </location>
</feature>
<dbReference type="GO" id="GO:0006355">
    <property type="term" value="P:regulation of DNA-templated transcription"/>
    <property type="evidence" value="ECO:0007669"/>
    <property type="project" value="InterPro"/>
</dbReference>
<dbReference type="InterPro" id="IPR039420">
    <property type="entry name" value="WalR-like"/>
</dbReference>
<comment type="caution">
    <text evidence="6">The sequence shown here is derived from an EMBL/GenBank/DDBJ whole genome shotgun (WGS) entry which is preliminary data.</text>
</comment>
<dbReference type="AlphaFoldDB" id="A0A2U1T426"/>
<sequence length="224" mass="24209">MAEHIRVLIADDDWTIRDGYTAYFSLADDIEVIGTAGNGREALELIDDPTTDNVDIVLSDIHMPELDGPGLLAELRRRIDAPATIAITALDTDESLVQMITGGAVGYVLKSAPPAQLIDAVRDGYHGGTALSPECLSRLVAYVPPVSPSSSPVLRQVEALGPTERAILDELCTGKSNAEIAEVTFFAESTVKKVVSRLIRRFEVDSRLRLATEVLNARRANGRN</sequence>
<organism evidence="6 7">
    <name type="scientific">Corynebacterium yudongzhengii</name>
    <dbReference type="NCBI Taxonomy" id="2080740"/>
    <lineage>
        <taxon>Bacteria</taxon>
        <taxon>Bacillati</taxon>
        <taxon>Actinomycetota</taxon>
        <taxon>Actinomycetes</taxon>
        <taxon>Mycobacteriales</taxon>
        <taxon>Corynebacteriaceae</taxon>
        <taxon>Corynebacterium</taxon>
    </lineage>
</organism>
<keyword evidence="1 3" id="KW-0597">Phosphoprotein</keyword>
<dbReference type="PANTHER" id="PTHR43214:SF43">
    <property type="entry name" value="TWO-COMPONENT RESPONSE REGULATOR"/>
    <property type="match status" value="1"/>
</dbReference>
<accession>A0A2U1T426</accession>
<dbReference type="KEGG" id="cyz:C3B44_11295"/>
<dbReference type="InterPro" id="IPR011006">
    <property type="entry name" value="CheY-like_superfamily"/>
</dbReference>
<dbReference type="Proteomes" id="UP000244989">
    <property type="component" value="Unassembled WGS sequence"/>
</dbReference>
<gene>
    <name evidence="6" type="ORF">DF222_11130</name>
</gene>
<dbReference type="PROSITE" id="PS00622">
    <property type="entry name" value="HTH_LUXR_1"/>
    <property type="match status" value="1"/>
</dbReference>
<dbReference type="PANTHER" id="PTHR43214">
    <property type="entry name" value="TWO-COMPONENT RESPONSE REGULATOR"/>
    <property type="match status" value="1"/>
</dbReference>
<evidence type="ECO:0000256" key="1">
    <source>
        <dbReference type="ARBA" id="ARBA00022553"/>
    </source>
</evidence>
<dbReference type="InterPro" id="IPR016032">
    <property type="entry name" value="Sig_transdc_resp-reg_C-effctor"/>
</dbReference>
<dbReference type="OrthoDB" id="3680166at2"/>
<evidence type="ECO:0000259" key="5">
    <source>
        <dbReference type="PROSITE" id="PS50110"/>
    </source>
</evidence>
<evidence type="ECO:0000313" key="6">
    <source>
        <dbReference type="EMBL" id="PWC00757.1"/>
    </source>
</evidence>
<dbReference type="InterPro" id="IPR001789">
    <property type="entry name" value="Sig_transdc_resp-reg_receiver"/>
</dbReference>
<dbReference type="Gene3D" id="3.40.50.2300">
    <property type="match status" value="1"/>
</dbReference>
<evidence type="ECO:0000256" key="2">
    <source>
        <dbReference type="ARBA" id="ARBA00023125"/>
    </source>
</evidence>
<evidence type="ECO:0000313" key="7">
    <source>
        <dbReference type="Proteomes" id="UP000244989"/>
    </source>
</evidence>
<evidence type="ECO:0000256" key="3">
    <source>
        <dbReference type="PROSITE-ProRule" id="PRU00169"/>
    </source>
</evidence>
<dbReference type="GO" id="GO:0003677">
    <property type="term" value="F:DNA binding"/>
    <property type="evidence" value="ECO:0007669"/>
    <property type="project" value="UniProtKB-KW"/>
</dbReference>
<dbReference type="SMART" id="SM00448">
    <property type="entry name" value="REC"/>
    <property type="match status" value="1"/>
</dbReference>
<dbReference type="CDD" id="cd17535">
    <property type="entry name" value="REC_NarL-like"/>
    <property type="match status" value="1"/>
</dbReference>
<protein>
    <submittedName>
        <fullName evidence="6">DNA-binding response regulator</fullName>
    </submittedName>
</protein>
<feature type="modified residue" description="4-aspartylphosphate" evidence="3">
    <location>
        <position position="60"/>
    </location>
</feature>
<reference evidence="7" key="1">
    <citation type="submission" date="2018-04" db="EMBL/GenBank/DDBJ databases">
        <authorList>
            <person name="Liu S."/>
            <person name="Wang Z."/>
            <person name="Li J."/>
        </authorList>
    </citation>
    <scope>NUCLEOTIDE SEQUENCE [LARGE SCALE GENOMIC DNA]</scope>
    <source>
        <strain evidence="7">2189</strain>
    </source>
</reference>
<dbReference type="SUPFAM" id="SSF52172">
    <property type="entry name" value="CheY-like"/>
    <property type="match status" value="1"/>
</dbReference>
<dbReference type="EMBL" id="QEEZ01000035">
    <property type="protein sequence ID" value="PWC00757.1"/>
    <property type="molecule type" value="Genomic_DNA"/>
</dbReference>
<keyword evidence="2 6" id="KW-0238">DNA-binding</keyword>